<evidence type="ECO:0000256" key="7">
    <source>
        <dbReference type="ARBA" id="ARBA00023242"/>
    </source>
</evidence>
<dbReference type="GO" id="GO:0016784">
    <property type="term" value="F:3-mercaptopyruvate sulfurtransferase activity"/>
    <property type="evidence" value="ECO:0007669"/>
    <property type="project" value="UniProtKB-EC"/>
</dbReference>
<feature type="domain" description="HTH myb-type" evidence="15">
    <location>
        <begin position="64"/>
        <end position="118"/>
    </location>
</feature>
<comment type="subcellular location">
    <subcellularLocation>
        <location evidence="1">Nucleus</location>
    </subcellularLocation>
</comment>
<feature type="domain" description="Rhodanese" evidence="14">
    <location>
        <begin position="470"/>
        <end position="584"/>
    </location>
</feature>
<dbReference type="GO" id="GO:0004792">
    <property type="term" value="F:thiosulfate-cyanide sulfurtransferase activity"/>
    <property type="evidence" value="ECO:0007669"/>
    <property type="project" value="UniProtKB-EC"/>
</dbReference>
<name>A0A9Q1LDK8_9SOLA</name>
<dbReference type="InterPro" id="IPR001005">
    <property type="entry name" value="SANT/Myb"/>
</dbReference>
<dbReference type="NCBIfam" id="NF008557">
    <property type="entry name" value="PRK11493.1"/>
    <property type="match status" value="1"/>
</dbReference>
<feature type="domain" description="Myb-like" evidence="13">
    <location>
        <begin position="64"/>
        <end position="114"/>
    </location>
</feature>
<dbReference type="SMART" id="SM00450">
    <property type="entry name" value="RHOD"/>
    <property type="match status" value="2"/>
</dbReference>
<keyword evidence="7" id="KW-0539">Nucleus</keyword>
<dbReference type="CDD" id="cd01448">
    <property type="entry name" value="TST_Repeat_1"/>
    <property type="match status" value="1"/>
</dbReference>
<gene>
    <name evidence="16" type="ORF">K7X08_012590</name>
</gene>
<dbReference type="PANTHER" id="PTHR11364">
    <property type="entry name" value="THIOSULFATE SULFERTANSFERASE"/>
    <property type="match status" value="1"/>
</dbReference>
<evidence type="ECO:0000256" key="5">
    <source>
        <dbReference type="ARBA" id="ARBA00023125"/>
    </source>
</evidence>
<dbReference type="Pfam" id="PF00249">
    <property type="entry name" value="Myb_DNA-binding"/>
    <property type="match status" value="2"/>
</dbReference>
<evidence type="ECO:0000256" key="6">
    <source>
        <dbReference type="ARBA" id="ARBA00023163"/>
    </source>
</evidence>
<dbReference type="SUPFAM" id="SSF52821">
    <property type="entry name" value="Rhodanese/Cell cycle control phosphatase"/>
    <property type="match status" value="2"/>
</dbReference>
<dbReference type="FunFam" id="3.40.250.10:FF:000001">
    <property type="entry name" value="Sulfurtransferase"/>
    <property type="match status" value="1"/>
</dbReference>
<dbReference type="AlphaFoldDB" id="A0A9Q1LDK8"/>
<feature type="region of interest" description="Disordered" evidence="12">
    <location>
        <begin position="127"/>
        <end position="157"/>
    </location>
</feature>
<dbReference type="InterPro" id="IPR001307">
    <property type="entry name" value="Thiosulphate_STrfase_CS"/>
</dbReference>
<evidence type="ECO:0000256" key="3">
    <source>
        <dbReference type="ARBA" id="ARBA00022737"/>
    </source>
</evidence>
<dbReference type="FunFam" id="1.10.10.60:FF:000015">
    <property type="entry name" value="Transcription factor RAX3"/>
    <property type="match status" value="1"/>
</dbReference>
<dbReference type="Pfam" id="PF00581">
    <property type="entry name" value="Rhodanese"/>
    <property type="match status" value="2"/>
</dbReference>
<accession>A0A9Q1LDK8</accession>
<comment type="caution">
    <text evidence="16">The sequence shown here is derived from an EMBL/GenBank/DDBJ whole genome shotgun (WGS) entry which is preliminary data.</text>
</comment>
<evidence type="ECO:0000256" key="2">
    <source>
        <dbReference type="ARBA" id="ARBA00022679"/>
    </source>
</evidence>
<feature type="domain" description="HTH myb-type" evidence="15">
    <location>
        <begin position="11"/>
        <end position="63"/>
    </location>
</feature>
<keyword evidence="6" id="KW-0804">Transcription</keyword>
<keyword evidence="5" id="KW-0238">DNA-binding</keyword>
<sequence length="588" mass="65732">MGKGRAPCCDKSKVKKGPWSCEEDLRLISFIQKHGHQNWRSLPKQAGLLRCGKSCRLRWINYLRPDVKRGNFTPQEEDTIIKLHQSFGNKWSRIASHLPGRTDNEIKNVWNTHLKKRLIKRLHGEAKLDGSPCANSPSSSSTSVLSHKTSNEGEFKNVNGNMITEKEASKSCPPTSSYASSLSNLSQVEISSPNHVDMDWIFQVNEELEFPSTTTTTRKVHDDGVIEIPLEFDIDFWDMLDITDRPSPPNSESKPDNGSEAPQPVCQGLSEFECQKWLRYFENELLAVSSNEPVVSVDWLHANLKEPDVKVLDASWYMPNEQRNPLQEYQVAHIPGALFFDVDGISDRTTNLPHMLPSEEAFAATVSSLGIENKDGIVVYDGKGIFSAARVWWMFRVFGHDRVWVLDGGLPRWRASGYDVESSASGDAILKASTASEAIETCLQVAPITYQTKFQPHLVWTLDQVWKNIEEKTYQHIDARSKARFDGVAPEPRKGIRSGHVPGSKCIPFTQMLDGSQTLLSNEELKKKFDQKGISLDNPIVTSCGTGVTACILALGLHRLGKNDVPVYDGSWTEWGGHQDAPVSTSEA</sequence>
<dbReference type="PROSITE" id="PS51294">
    <property type="entry name" value="HTH_MYB"/>
    <property type="match status" value="2"/>
</dbReference>
<dbReference type="InterPro" id="IPR036873">
    <property type="entry name" value="Rhodanese-like_dom_sf"/>
</dbReference>
<dbReference type="InterPro" id="IPR017930">
    <property type="entry name" value="Myb_dom"/>
</dbReference>
<dbReference type="CDD" id="cd00167">
    <property type="entry name" value="SANT"/>
    <property type="match status" value="2"/>
</dbReference>
<organism evidence="16 17">
    <name type="scientific">Anisodus acutangulus</name>
    <dbReference type="NCBI Taxonomy" id="402998"/>
    <lineage>
        <taxon>Eukaryota</taxon>
        <taxon>Viridiplantae</taxon>
        <taxon>Streptophyta</taxon>
        <taxon>Embryophyta</taxon>
        <taxon>Tracheophyta</taxon>
        <taxon>Spermatophyta</taxon>
        <taxon>Magnoliopsida</taxon>
        <taxon>eudicotyledons</taxon>
        <taxon>Gunneridae</taxon>
        <taxon>Pentapetalae</taxon>
        <taxon>asterids</taxon>
        <taxon>lamiids</taxon>
        <taxon>Solanales</taxon>
        <taxon>Solanaceae</taxon>
        <taxon>Solanoideae</taxon>
        <taxon>Hyoscyameae</taxon>
        <taxon>Anisodus</taxon>
    </lineage>
</organism>
<evidence type="ECO:0000256" key="11">
    <source>
        <dbReference type="RuleBase" id="RU000507"/>
    </source>
</evidence>
<dbReference type="GO" id="GO:0005739">
    <property type="term" value="C:mitochondrion"/>
    <property type="evidence" value="ECO:0007669"/>
    <property type="project" value="TreeGrafter"/>
</dbReference>
<reference evidence="17" key="1">
    <citation type="journal article" date="2023" name="Proc. Natl. Acad. Sci. U.S.A.">
        <title>Genomic and structural basis for evolution of tropane alkaloid biosynthesis.</title>
        <authorList>
            <person name="Wanga Y.-J."/>
            <person name="Taina T."/>
            <person name="Yua J.-Y."/>
            <person name="Lia J."/>
            <person name="Xua B."/>
            <person name="Chenc J."/>
            <person name="D'Auriad J.C."/>
            <person name="Huanga J.-P."/>
            <person name="Huanga S.-X."/>
        </authorList>
    </citation>
    <scope>NUCLEOTIDE SEQUENCE [LARGE SCALE GENOMIC DNA]</scope>
    <source>
        <strain evidence="17">cv. KIB-2019</strain>
    </source>
</reference>
<evidence type="ECO:0000259" key="13">
    <source>
        <dbReference type="PROSITE" id="PS50090"/>
    </source>
</evidence>
<proteinExistence type="predicted"/>
<evidence type="ECO:0000259" key="14">
    <source>
        <dbReference type="PROSITE" id="PS50206"/>
    </source>
</evidence>
<feature type="domain" description="Myb-like" evidence="13">
    <location>
        <begin position="11"/>
        <end position="63"/>
    </location>
</feature>
<evidence type="ECO:0000256" key="8">
    <source>
        <dbReference type="ARBA" id="ARBA00047549"/>
    </source>
</evidence>
<dbReference type="Gene3D" id="1.10.10.60">
    <property type="entry name" value="Homeodomain-like"/>
    <property type="match status" value="2"/>
</dbReference>
<dbReference type="GO" id="GO:0009793">
    <property type="term" value="P:embryo development ending in seed dormancy"/>
    <property type="evidence" value="ECO:0007669"/>
    <property type="project" value="UniProtKB-ARBA"/>
</dbReference>
<dbReference type="PROSITE" id="PS50206">
    <property type="entry name" value="RHODANESE_3"/>
    <property type="match status" value="2"/>
</dbReference>
<keyword evidence="17" id="KW-1185">Reference proteome</keyword>
<dbReference type="OrthoDB" id="270167at2759"/>
<comment type="function">
    <text evidence="10">Catalyzes the transfer of a sulfur ion from a donor to cyanide or to other thiol compounds. Substrate preference is 3-mercaptopyruvate &gt; thiosulfate. Involved in embryo and seed development.</text>
</comment>
<dbReference type="GO" id="GO:0005634">
    <property type="term" value="C:nucleus"/>
    <property type="evidence" value="ECO:0007669"/>
    <property type="project" value="UniProtKB-SubCell"/>
</dbReference>
<feature type="compositionally biased region" description="Low complexity" evidence="12">
    <location>
        <begin position="131"/>
        <end position="148"/>
    </location>
</feature>
<dbReference type="PROSITE" id="PS00380">
    <property type="entry name" value="RHODANESE_1"/>
    <property type="match status" value="1"/>
</dbReference>
<keyword evidence="4" id="KW-0805">Transcription regulation</keyword>
<evidence type="ECO:0000313" key="16">
    <source>
        <dbReference type="EMBL" id="KAJ8532667.1"/>
    </source>
</evidence>
<dbReference type="EMBL" id="JAJAGQ010000020">
    <property type="protein sequence ID" value="KAJ8532667.1"/>
    <property type="molecule type" value="Genomic_DNA"/>
</dbReference>
<dbReference type="PROSITE" id="PS50090">
    <property type="entry name" value="MYB_LIKE"/>
    <property type="match status" value="2"/>
</dbReference>
<dbReference type="Gene3D" id="3.40.250.10">
    <property type="entry name" value="Rhodanese-like domain"/>
    <property type="match status" value="2"/>
</dbReference>
<evidence type="ECO:0000256" key="10">
    <source>
        <dbReference type="ARBA" id="ARBA00054064"/>
    </source>
</evidence>
<evidence type="ECO:0000313" key="17">
    <source>
        <dbReference type="Proteomes" id="UP001152561"/>
    </source>
</evidence>
<evidence type="ECO:0000256" key="12">
    <source>
        <dbReference type="SAM" id="MobiDB-lite"/>
    </source>
</evidence>
<dbReference type="SUPFAM" id="SSF46689">
    <property type="entry name" value="Homeodomain-like"/>
    <property type="match status" value="1"/>
</dbReference>
<protein>
    <recommendedName>
        <fullName evidence="11">Sulfurtransferase</fullName>
    </recommendedName>
</protein>
<dbReference type="InterPro" id="IPR045078">
    <property type="entry name" value="TST/MPST-like"/>
</dbReference>
<feature type="domain" description="Rhodanese" evidence="14">
    <location>
        <begin position="305"/>
        <end position="422"/>
    </location>
</feature>
<comment type="catalytic activity">
    <reaction evidence="9">
        <text>2-oxo-3-sulfanylpropanoate + [thioredoxin]-dithiol = [thioredoxin]-disulfide + hydrogen sulfide + pyruvate + H(+)</text>
        <dbReference type="Rhea" id="RHEA:21740"/>
        <dbReference type="Rhea" id="RHEA-COMP:10698"/>
        <dbReference type="Rhea" id="RHEA-COMP:10700"/>
        <dbReference type="ChEBI" id="CHEBI:15361"/>
        <dbReference type="ChEBI" id="CHEBI:15378"/>
        <dbReference type="ChEBI" id="CHEBI:29919"/>
        <dbReference type="ChEBI" id="CHEBI:29950"/>
        <dbReference type="ChEBI" id="CHEBI:50058"/>
        <dbReference type="ChEBI" id="CHEBI:57678"/>
        <dbReference type="EC" id="2.8.1.2"/>
    </reaction>
</comment>
<dbReference type="SMART" id="SM00717">
    <property type="entry name" value="SANT"/>
    <property type="match status" value="2"/>
</dbReference>
<comment type="catalytic activity">
    <reaction evidence="8">
        <text>thiosulfate + hydrogen cyanide = thiocyanate + sulfite + 2 H(+)</text>
        <dbReference type="Rhea" id="RHEA:16881"/>
        <dbReference type="ChEBI" id="CHEBI:15378"/>
        <dbReference type="ChEBI" id="CHEBI:17359"/>
        <dbReference type="ChEBI" id="CHEBI:18022"/>
        <dbReference type="ChEBI" id="CHEBI:18407"/>
        <dbReference type="ChEBI" id="CHEBI:33542"/>
        <dbReference type="EC" id="2.8.1.1"/>
    </reaction>
</comment>
<dbReference type="GO" id="GO:0000976">
    <property type="term" value="F:transcription cis-regulatory region binding"/>
    <property type="evidence" value="ECO:0007669"/>
    <property type="project" value="UniProtKB-ARBA"/>
</dbReference>
<keyword evidence="2 11" id="KW-0808">Transferase</keyword>
<evidence type="ECO:0000256" key="9">
    <source>
        <dbReference type="ARBA" id="ARBA00050501"/>
    </source>
</evidence>
<evidence type="ECO:0000259" key="15">
    <source>
        <dbReference type="PROSITE" id="PS51294"/>
    </source>
</evidence>
<dbReference type="PROSITE" id="PS00683">
    <property type="entry name" value="RHODANESE_2"/>
    <property type="match status" value="1"/>
</dbReference>
<dbReference type="InterPro" id="IPR001763">
    <property type="entry name" value="Rhodanese-like_dom"/>
</dbReference>
<evidence type="ECO:0000256" key="1">
    <source>
        <dbReference type="ARBA" id="ARBA00004123"/>
    </source>
</evidence>
<dbReference type="FunFam" id="3.40.250.10:FF:000019">
    <property type="entry name" value="Sulfurtransferase"/>
    <property type="match status" value="1"/>
</dbReference>
<dbReference type="PANTHER" id="PTHR11364:SF27">
    <property type="entry name" value="SULFURTRANSFERASE"/>
    <property type="match status" value="1"/>
</dbReference>
<dbReference type="InterPro" id="IPR009057">
    <property type="entry name" value="Homeodomain-like_sf"/>
</dbReference>
<dbReference type="Proteomes" id="UP001152561">
    <property type="component" value="Unassembled WGS sequence"/>
</dbReference>
<dbReference type="GO" id="GO:0010597">
    <property type="term" value="P:green leaf volatile biosynthetic process"/>
    <property type="evidence" value="ECO:0007669"/>
    <property type="project" value="UniProtKB-ARBA"/>
</dbReference>
<feature type="region of interest" description="Disordered" evidence="12">
    <location>
        <begin position="243"/>
        <end position="265"/>
    </location>
</feature>
<keyword evidence="3" id="KW-0677">Repeat</keyword>
<dbReference type="CDD" id="cd01449">
    <property type="entry name" value="TST_Repeat_2"/>
    <property type="match status" value="1"/>
</dbReference>
<evidence type="ECO:0000256" key="4">
    <source>
        <dbReference type="ARBA" id="ARBA00023015"/>
    </source>
</evidence>